<dbReference type="AlphaFoldDB" id="M2N1Q2"/>
<keyword evidence="2" id="KW-0274">FAD</keyword>
<keyword evidence="1" id="KW-0285">Flavoprotein</keyword>
<dbReference type="InterPro" id="IPR002938">
    <property type="entry name" value="FAD-bd"/>
</dbReference>
<protein>
    <recommendedName>
        <fullName evidence="5">FAD-binding domain-containing protein</fullName>
    </recommendedName>
</protein>
<dbReference type="RefSeq" id="XP_007679976.1">
    <property type="nucleotide sequence ID" value="XM_007681786.1"/>
</dbReference>
<dbReference type="PANTHER" id="PTHR46972">
    <property type="entry name" value="MONOOXYGENASE ASQM-RELATED"/>
    <property type="match status" value="1"/>
</dbReference>
<dbReference type="eggNOG" id="ENOG502SJS5">
    <property type="taxonomic scope" value="Eukaryota"/>
</dbReference>
<proteinExistence type="predicted"/>
<dbReference type="OrthoDB" id="655030at2759"/>
<dbReference type="GO" id="GO:0004497">
    <property type="term" value="F:monooxygenase activity"/>
    <property type="evidence" value="ECO:0007669"/>
    <property type="project" value="UniProtKB-KW"/>
</dbReference>
<dbReference type="GeneID" id="19117100"/>
<gene>
    <name evidence="6" type="ORF">BAUCODRAFT_77518</name>
</gene>
<dbReference type="Gene3D" id="3.50.50.60">
    <property type="entry name" value="FAD/NAD(P)-binding domain"/>
    <property type="match status" value="1"/>
</dbReference>
<keyword evidence="7" id="KW-1185">Reference proteome</keyword>
<dbReference type="InterPro" id="IPR036188">
    <property type="entry name" value="FAD/NAD-bd_sf"/>
</dbReference>
<dbReference type="OMA" id="VQWNSRC"/>
<keyword evidence="3" id="KW-0560">Oxidoreductase</keyword>
<dbReference type="PRINTS" id="PR00420">
    <property type="entry name" value="RNGMNOXGNASE"/>
</dbReference>
<dbReference type="GO" id="GO:0071949">
    <property type="term" value="F:FAD binding"/>
    <property type="evidence" value="ECO:0007669"/>
    <property type="project" value="InterPro"/>
</dbReference>
<evidence type="ECO:0000256" key="3">
    <source>
        <dbReference type="ARBA" id="ARBA00023002"/>
    </source>
</evidence>
<sequence>METSDTRGAHHLAGKHIIVAGAGVAGLAFVRALARSWPSDIDPPRVSLYERDDRTIPPERWGYSLGMRSDKASGGLQALRKLGLLDETIQASSAVLNPSCHFQLRDARWRTFFNKTSPRVPPDGLPIDRFRVARSKLRQVLVDGLPKSADAHWRVACESAVRLDDGRIQVPLSDGSVDTCDLLIVSDGANSKIRAALRPHDKLSFAGAVIISAISSFPKHSVPKEVREGSGPVVSGEGTNLITFPIDETSVSWSVTYRAAQPRPEMYGKEAEAAQGELLNEAQSRGHAYADPFSQIINASNPSTLKVFNAMVKEPITHMEISTNPVVYIGDSNHAASPFAGNGANLALMDGVELAEALLSASDIESAVTAFDAIAVPRAKGICKSAGFMIRALHSTGWELWFWMTFLGLLNVVLQGLGR</sequence>
<feature type="domain" description="FAD-binding" evidence="5">
    <location>
        <begin position="320"/>
        <end position="360"/>
    </location>
</feature>
<evidence type="ECO:0000313" key="6">
    <source>
        <dbReference type="EMBL" id="EMC92565.1"/>
    </source>
</evidence>
<keyword evidence="4" id="KW-0503">Monooxygenase</keyword>
<accession>M2N1Q2</accession>
<evidence type="ECO:0000256" key="4">
    <source>
        <dbReference type="ARBA" id="ARBA00023033"/>
    </source>
</evidence>
<dbReference type="Proteomes" id="UP000011761">
    <property type="component" value="Unassembled WGS sequence"/>
</dbReference>
<evidence type="ECO:0000313" key="7">
    <source>
        <dbReference type="Proteomes" id="UP000011761"/>
    </source>
</evidence>
<dbReference type="HOGENOM" id="CLU_009665_4_0_1"/>
<reference evidence="6 7" key="1">
    <citation type="journal article" date="2012" name="PLoS Pathog.">
        <title>Diverse lifestyles and strategies of plant pathogenesis encoded in the genomes of eighteen Dothideomycetes fungi.</title>
        <authorList>
            <person name="Ohm R.A."/>
            <person name="Feau N."/>
            <person name="Henrissat B."/>
            <person name="Schoch C.L."/>
            <person name="Horwitz B.A."/>
            <person name="Barry K.W."/>
            <person name="Condon B.J."/>
            <person name="Copeland A.C."/>
            <person name="Dhillon B."/>
            <person name="Glaser F."/>
            <person name="Hesse C.N."/>
            <person name="Kosti I."/>
            <person name="LaButti K."/>
            <person name="Lindquist E.A."/>
            <person name="Lucas S."/>
            <person name="Salamov A.A."/>
            <person name="Bradshaw R.E."/>
            <person name="Ciuffetti L."/>
            <person name="Hamelin R.C."/>
            <person name="Kema G.H.J."/>
            <person name="Lawrence C."/>
            <person name="Scott J.A."/>
            <person name="Spatafora J.W."/>
            <person name="Turgeon B.G."/>
            <person name="de Wit P.J.G.M."/>
            <person name="Zhong S."/>
            <person name="Goodwin S.B."/>
            <person name="Grigoriev I.V."/>
        </authorList>
    </citation>
    <scope>NUCLEOTIDE SEQUENCE [LARGE SCALE GENOMIC DNA]</scope>
    <source>
        <strain evidence="6 7">UAMH 10762</strain>
    </source>
</reference>
<evidence type="ECO:0000259" key="5">
    <source>
        <dbReference type="Pfam" id="PF01494"/>
    </source>
</evidence>
<name>M2N1Q2_BAUPA</name>
<dbReference type="EMBL" id="KB445561">
    <property type="protein sequence ID" value="EMC92565.1"/>
    <property type="molecule type" value="Genomic_DNA"/>
</dbReference>
<dbReference type="KEGG" id="bcom:BAUCODRAFT_77518"/>
<dbReference type="SUPFAM" id="SSF51905">
    <property type="entry name" value="FAD/NAD(P)-binding domain"/>
    <property type="match status" value="1"/>
</dbReference>
<dbReference type="Pfam" id="PF01494">
    <property type="entry name" value="FAD_binding_3"/>
    <property type="match status" value="1"/>
</dbReference>
<dbReference type="PANTHER" id="PTHR46972:SF1">
    <property type="entry name" value="FAD DEPENDENT OXIDOREDUCTASE DOMAIN-CONTAINING PROTEIN"/>
    <property type="match status" value="1"/>
</dbReference>
<evidence type="ECO:0000256" key="1">
    <source>
        <dbReference type="ARBA" id="ARBA00022630"/>
    </source>
</evidence>
<evidence type="ECO:0000256" key="2">
    <source>
        <dbReference type="ARBA" id="ARBA00022827"/>
    </source>
</evidence>
<organism evidence="6 7">
    <name type="scientific">Baudoinia panamericana (strain UAMH 10762)</name>
    <name type="common">Angels' share fungus</name>
    <name type="synonym">Baudoinia compniacensis (strain UAMH 10762)</name>
    <dbReference type="NCBI Taxonomy" id="717646"/>
    <lineage>
        <taxon>Eukaryota</taxon>
        <taxon>Fungi</taxon>
        <taxon>Dikarya</taxon>
        <taxon>Ascomycota</taxon>
        <taxon>Pezizomycotina</taxon>
        <taxon>Dothideomycetes</taxon>
        <taxon>Dothideomycetidae</taxon>
        <taxon>Mycosphaerellales</taxon>
        <taxon>Teratosphaeriaceae</taxon>
        <taxon>Baudoinia</taxon>
    </lineage>
</organism>